<evidence type="ECO:0000259" key="6">
    <source>
        <dbReference type="Pfam" id="PF16889"/>
    </source>
</evidence>
<sequence length="656" mass="77635">MKNFKVENVRKYCKENFKDDCKGIIEKADLLLENSFIFEEKWDMEQCPIKYTLDSIDWLKSPNGDEEWIFMLNRQEYLYQLVTAFYLTGEIKYINKWKFFVLDWIEKNKLDTNNPIPSCRVIDTGIRCLSWVRSLLLIGSNEFFSDEELNKIIESLDEQTEYLKDMNIEKYRLSNWGVLQTTGMIASKILTKEDYLDDEIFKWALDRYEEQMNIQIFNDGLQWEQSPMYHVEVLLSSLKLINLMIELNAAIPTSILDSTKNMSKPLIHTTKPNYRQIMQSDSDDTDTRDILVKASMLFEDGELKFRGYSKADFDSAWYFGSKYINIYNELPKIEPKEKNKYFEDAGNLYLRNNWSEDSTFSYFHNGTMGGGHGHADLLHYNIVYKGKDFLIDPGRYTYLENNKYRYYLKSCYAHNTIVIDNEPFTVVKSSWDYYKLAEPLKNYVKLKDGISYIEMPLVGILNNKQEYMAIRKVINIEPNMWIIVDNIKLRGKHKINKFYHLDEDVKYEVKNNISFLEKENEDVIIRHFNIDKLMIKDDVISKHFNVLTDSKTLVSEKNFEDSIVSFDVIYGKENEKDIKIKIGNLYQQGKRIPLDEKEATALEIEYSNKKYIITITHNEIFDGSKLLKYNNEISIYGKVIVIEKCDNQTKYIKLKY</sequence>
<dbReference type="Proteomes" id="UP001228504">
    <property type="component" value="Unassembled WGS sequence"/>
</dbReference>
<evidence type="ECO:0000313" key="7">
    <source>
        <dbReference type="EMBL" id="MDQ0150161.1"/>
    </source>
</evidence>
<dbReference type="Gene3D" id="2.70.98.70">
    <property type="match status" value="1"/>
</dbReference>
<protein>
    <recommendedName>
        <fullName evidence="9">Heparinase II/III-like protein</fullName>
    </recommendedName>
</protein>
<evidence type="ECO:0000259" key="5">
    <source>
        <dbReference type="Pfam" id="PF07940"/>
    </source>
</evidence>
<evidence type="ECO:0000256" key="2">
    <source>
        <dbReference type="ARBA" id="ARBA00022729"/>
    </source>
</evidence>
<keyword evidence="8" id="KW-1185">Reference proteome</keyword>
<dbReference type="SUPFAM" id="SSF48230">
    <property type="entry name" value="Chondroitin AC/alginate lyase"/>
    <property type="match status" value="1"/>
</dbReference>
<dbReference type="InterPro" id="IPR008929">
    <property type="entry name" value="Chondroitin_lyas"/>
</dbReference>
<keyword evidence="4" id="KW-0456">Lyase</keyword>
<organism evidence="7 8">
    <name type="scientific">Eubacterium multiforme</name>
    <dbReference type="NCBI Taxonomy" id="83339"/>
    <lineage>
        <taxon>Bacteria</taxon>
        <taxon>Bacillati</taxon>
        <taxon>Bacillota</taxon>
        <taxon>Clostridia</taxon>
        <taxon>Eubacteriales</taxon>
        <taxon>Eubacteriaceae</taxon>
        <taxon>Eubacterium</taxon>
    </lineage>
</organism>
<evidence type="ECO:0008006" key="9">
    <source>
        <dbReference type="Google" id="ProtNLM"/>
    </source>
</evidence>
<feature type="domain" description="Heparinase II/III-like C-terminal" evidence="5">
    <location>
        <begin position="336"/>
        <end position="552"/>
    </location>
</feature>
<dbReference type="EMBL" id="JAUSUF010000007">
    <property type="protein sequence ID" value="MDQ0150161.1"/>
    <property type="molecule type" value="Genomic_DNA"/>
</dbReference>
<comment type="subcellular location">
    <subcellularLocation>
        <location evidence="1">Periplasm</location>
    </subcellularLocation>
</comment>
<dbReference type="Pfam" id="PF16889">
    <property type="entry name" value="Hepar_II_III_N"/>
    <property type="match status" value="1"/>
</dbReference>
<dbReference type="InterPro" id="IPR031680">
    <property type="entry name" value="Hepar_II_III_N"/>
</dbReference>
<keyword evidence="3" id="KW-0574">Periplasm</keyword>
<accession>A0ABT9UV47</accession>
<gene>
    <name evidence="7" type="ORF">J2S18_002099</name>
</gene>
<reference evidence="7 8" key="1">
    <citation type="submission" date="2023-07" db="EMBL/GenBank/DDBJ databases">
        <title>Genomic Encyclopedia of Type Strains, Phase IV (KMG-IV): sequencing the most valuable type-strain genomes for metagenomic binning, comparative biology and taxonomic classification.</title>
        <authorList>
            <person name="Goeker M."/>
        </authorList>
    </citation>
    <scope>NUCLEOTIDE SEQUENCE [LARGE SCALE GENOMIC DNA]</scope>
    <source>
        <strain evidence="7 8">DSM 20694</strain>
    </source>
</reference>
<feature type="domain" description="Heparin-sulfate lyase N-terminal" evidence="6">
    <location>
        <begin position="32"/>
        <end position="289"/>
    </location>
</feature>
<dbReference type="PANTHER" id="PTHR39210">
    <property type="entry name" value="HEPARIN-SULFATE LYASE"/>
    <property type="match status" value="1"/>
</dbReference>
<dbReference type="Gene3D" id="1.50.10.100">
    <property type="entry name" value="Chondroitin AC/alginate lyase"/>
    <property type="match status" value="1"/>
</dbReference>
<dbReference type="PANTHER" id="PTHR39210:SF1">
    <property type="entry name" value="HEPARIN-SULFATE LYASE"/>
    <property type="match status" value="1"/>
</dbReference>
<comment type="caution">
    <text evidence="7">The sequence shown here is derived from an EMBL/GenBank/DDBJ whole genome shotgun (WGS) entry which is preliminary data.</text>
</comment>
<dbReference type="Pfam" id="PF07940">
    <property type="entry name" value="Hepar_II_III_C"/>
    <property type="match status" value="1"/>
</dbReference>
<evidence type="ECO:0000256" key="4">
    <source>
        <dbReference type="ARBA" id="ARBA00023239"/>
    </source>
</evidence>
<evidence type="ECO:0000313" key="8">
    <source>
        <dbReference type="Proteomes" id="UP001228504"/>
    </source>
</evidence>
<keyword evidence="2" id="KW-0732">Signal</keyword>
<name>A0ABT9UV47_9FIRM</name>
<proteinExistence type="predicted"/>
<evidence type="ECO:0000256" key="3">
    <source>
        <dbReference type="ARBA" id="ARBA00022764"/>
    </source>
</evidence>
<dbReference type="InterPro" id="IPR012480">
    <property type="entry name" value="Hepar_II_III_C"/>
</dbReference>
<evidence type="ECO:0000256" key="1">
    <source>
        <dbReference type="ARBA" id="ARBA00004418"/>
    </source>
</evidence>